<evidence type="ECO:0000313" key="2">
    <source>
        <dbReference type="EMBL" id="KAG6632934.1"/>
    </source>
</evidence>
<reference evidence="3" key="2">
    <citation type="submission" date="2021-01" db="EMBL/GenBank/DDBJ databases">
        <authorList>
            <person name="Lovell J.T."/>
            <person name="Bentley N."/>
            <person name="Bhattarai G."/>
            <person name="Jenkins J.W."/>
            <person name="Sreedasyam A."/>
            <person name="Alarcon Y."/>
            <person name="Bock C."/>
            <person name="Boston L."/>
            <person name="Carlson J."/>
            <person name="Cervantes K."/>
            <person name="Clermont K."/>
            <person name="Krom N."/>
            <person name="Kubenka K."/>
            <person name="Mamidi S."/>
            <person name="Mattison C."/>
            <person name="Monteros M."/>
            <person name="Pisani C."/>
            <person name="Plott C."/>
            <person name="Rajasekar S."/>
            <person name="Rhein H.S."/>
            <person name="Rohla C."/>
            <person name="Song M."/>
            <person name="Hilaire R.S."/>
            <person name="Shu S."/>
            <person name="Wells L."/>
            <person name="Wang X."/>
            <person name="Webber J."/>
            <person name="Heerema R.J."/>
            <person name="Klein P."/>
            <person name="Conner P."/>
            <person name="Grauke L."/>
            <person name="Grimwood J."/>
            <person name="Schmutz J."/>
            <person name="Randall J.J."/>
        </authorList>
    </citation>
    <scope>NUCLEOTIDE SEQUENCE</scope>
    <source>
        <tissue evidence="3">Leaf</tissue>
    </source>
</reference>
<proteinExistence type="predicted"/>
<sequence>MASIVSPLLVLFLVFSHHVCLNAVPFTRIGSLVHGRQVHKVSENTLMVGTDQEKWEQQNIGGRKDIELDDYPGLGANNRHTPKPPPYARLCAAAANC</sequence>
<reference evidence="2" key="1">
    <citation type="submission" date="2020-12" db="EMBL/GenBank/DDBJ databases">
        <title>WGS assembly of Carya illinoinensis cv. Pawnee.</title>
        <authorList>
            <person name="Platts A."/>
            <person name="Shu S."/>
            <person name="Wright S."/>
            <person name="Barry K."/>
            <person name="Edger P."/>
            <person name="Pires J.C."/>
            <person name="Schmutz J."/>
        </authorList>
    </citation>
    <scope>NUCLEOTIDE SEQUENCE</scope>
    <source>
        <tissue evidence="2">Leaf</tissue>
    </source>
</reference>
<evidence type="ECO:0000313" key="3">
    <source>
        <dbReference type="EMBL" id="KAG6683420.1"/>
    </source>
</evidence>
<evidence type="ECO:0000256" key="1">
    <source>
        <dbReference type="SAM" id="SignalP"/>
    </source>
</evidence>
<dbReference type="AlphaFoldDB" id="A0A8T1NUT1"/>
<dbReference type="EMBL" id="CM031820">
    <property type="protein sequence ID" value="KAG6632934.1"/>
    <property type="molecule type" value="Genomic_DNA"/>
</dbReference>
<keyword evidence="4" id="KW-1185">Reference proteome</keyword>
<feature type="signal peptide" evidence="1">
    <location>
        <begin position="1"/>
        <end position="23"/>
    </location>
</feature>
<feature type="chain" id="PRO_5035905204" evidence="1">
    <location>
        <begin position="24"/>
        <end position="97"/>
    </location>
</feature>
<protein>
    <submittedName>
        <fullName evidence="2">Uncharacterized protein</fullName>
    </submittedName>
</protein>
<dbReference type="OrthoDB" id="747636at2759"/>
<dbReference type="Proteomes" id="UP000811609">
    <property type="component" value="Chromosome 12"/>
</dbReference>
<organism evidence="2 4">
    <name type="scientific">Carya illinoinensis</name>
    <name type="common">Pecan</name>
    <dbReference type="NCBI Taxonomy" id="32201"/>
    <lineage>
        <taxon>Eukaryota</taxon>
        <taxon>Viridiplantae</taxon>
        <taxon>Streptophyta</taxon>
        <taxon>Embryophyta</taxon>
        <taxon>Tracheophyta</taxon>
        <taxon>Spermatophyta</taxon>
        <taxon>Magnoliopsida</taxon>
        <taxon>eudicotyledons</taxon>
        <taxon>Gunneridae</taxon>
        <taxon>Pentapetalae</taxon>
        <taxon>rosids</taxon>
        <taxon>fabids</taxon>
        <taxon>Fagales</taxon>
        <taxon>Juglandaceae</taxon>
        <taxon>Carya</taxon>
    </lineage>
</organism>
<dbReference type="Proteomes" id="UP000811246">
    <property type="component" value="Chromosome 12"/>
</dbReference>
<name>A0A8T1NUT1_CARIL</name>
<comment type="caution">
    <text evidence="2">The sequence shown here is derived from an EMBL/GenBank/DDBJ whole genome shotgun (WGS) entry which is preliminary data.</text>
</comment>
<evidence type="ECO:0000313" key="4">
    <source>
        <dbReference type="Proteomes" id="UP000811609"/>
    </source>
</evidence>
<dbReference type="PANTHER" id="PTHR33474">
    <property type="entry name" value="TRANSMEMBRANE PROTEIN"/>
    <property type="match status" value="1"/>
</dbReference>
<dbReference type="EMBL" id="CM031836">
    <property type="protein sequence ID" value="KAG6683420.1"/>
    <property type="molecule type" value="Genomic_DNA"/>
</dbReference>
<accession>A0A8T1NUT1</accession>
<keyword evidence="1" id="KW-0732">Signal</keyword>
<dbReference type="PANTHER" id="PTHR33474:SF2">
    <property type="entry name" value="TRANSMEMBRANE PROTEIN"/>
    <property type="match status" value="1"/>
</dbReference>
<gene>
    <name evidence="2" type="ORF">CIPAW_12G013000</name>
    <name evidence="3" type="ORF">I3842_12G011700</name>
</gene>